<keyword evidence="1" id="KW-0812">Transmembrane</keyword>
<dbReference type="Proteomes" id="UP000075882">
    <property type="component" value="Unassembled WGS sequence"/>
</dbReference>
<name>A0A8W7PH98_ANOCL</name>
<evidence type="ECO:0000313" key="2">
    <source>
        <dbReference type="EnsemblMetazoa" id="ACOM031756-PA.1"/>
    </source>
</evidence>
<accession>A0A8W7PH98</accession>
<sequence length="108" mass="12395">MPPRHRGHRAVECGKCFIGIPSLTNSRRNTLFFPNSRIKQSICRHGYIHTTTIMLCSRAGCTFVDFSHGYTWTTIIGTIIVIIIVVVITDRRRRCIPMRSRAAVCRFE</sequence>
<keyword evidence="1" id="KW-0472">Membrane</keyword>
<reference evidence="2" key="1">
    <citation type="submission" date="2022-08" db="UniProtKB">
        <authorList>
            <consortium name="EnsemblMetazoa"/>
        </authorList>
    </citation>
    <scope>IDENTIFICATION</scope>
</reference>
<organism evidence="2">
    <name type="scientific">Anopheles coluzzii</name>
    <name type="common">African malaria mosquito</name>
    <dbReference type="NCBI Taxonomy" id="1518534"/>
    <lineage>
        <taxon>Eukaryota</taxon>
        <taxon>Metazoa</taxon>
        <taxon>Ecdysozoa</taxon>
        <taxon>Arthropoda</taxon>
        <taxon>Hexapoda</taxon>
        <taxon>Insecta</taxon>
        <taxon>Pterygota</taxon>
        <taxon>Neoptera</taxon>
        <taxon>Endopterygota</taxon>
        <taxon>Diptera</taxon>
        <taxon>Nematocera</taxon>
        <taxon>Culicoidea</taxon>
        <taxon>Culicidae</taxon>
        <taxon>Anophelinae</taxon>
        <taxon>Anopheles</taxon>
    </lineage>
</organism>
<protein>
    <submittedName>
        <fullName evidence="2">Uncharacterized protein</fullName>
    </submittedName>
</protein>
<proteinExistence type="predicted"/>
<keyword evidence="1" id="KW-1133">Transmembrane helix</keyword>
<dbReference type="AlphaFoldDB" id="A0A8W7PH98"/>
<evidence type="ECO:0000256" key="1">
    <source>
        <dbReference type="SAM" id="Phobius"/>
    </source>
</evidence>
<feature type="transmembrane region" description="Helical" evidence="1">
    <location>
        <begin position="70"/>
        <end position="89"/>
    </location>
</feature>
<dbReference type="EnsemblMetazoa" id="ACOM031756-RA">
    <property type="protein sequence ID" value="ACOM031756-PA.1"/>
    <property type="gene ID" value="ACOM031756"/>
</dbReference>